<organism evidence="3 4">
    <name type="scientific">Azohydromonas lata</name>
    <dbReference type="NCBI Taxonomy" id="45677"/>
    <lineage>
        <taxon>Bacteria</taxon>
        <taxon>Pseudomonadati</taxon>
        <taxon>Pseudomonadota</taxon>
        <taxon>Betaproteobacteria</taxon>
        <taxon>Burkholderiales</taxon>
        <taxon>Sphaerotilaceae</taxon>
        <taxon>Azohydromonas</taxon>
    </lineage>
</organism>
<dbReference type="RefSeq" id="WP_051244333.1">
    <property type="nucleotide sequence ID" value="NZ_JAXOJX010000003.1"/>
</dbReference>
<evidence type="ECO:0000256" key="2">
    <source>
        <dbReference type="SAM" id="SignalP"/>
    </source>
</evidence>
<dbReference type="SUPFAM" id="SSF56954">
    <property type="entry name" value="Outer membrane efflux proteins (OEP)"/>
    <property type="match status" value="1"/>
</dbReference>
<dbReference type="InterPro" id="IPR003423">
    <property type="entry name" value="OMP_efflux"/>
</dbReference>
<feature type="signal peptide" evidence="2">
    <location>
        <begin position="1"/>
        <end position="21"/>
    </location>
</feature>
<comment type="similarity">
    <text evidence="1">Belongs to the outer membrane factor (OMF) (TC 1.B.17) family.</text>
</comment>
<proteinExistence type="inferred from homology"/>
<dbReference type="PANTHER" id="PTHR30203">
    <property type="entry name" value="OUTER MEMBRANE CATION EFFLUX PROTEIN"/>
    <property type="match status" value="1"/>
</dbReference>
<gene>
    <name evidence="3" type="ORF">SM757_03780</name>
</gene>
<evidence type="ECO:0000313" key="4">
    <source>
        <dbReference type="Proteomes" id="UP001293718"/>
    </source>
</evidence>
<keyword evidence="4" id="KW-1185">Reference proteome</keyword>
<comment type="caution">
    <text evidence="3">The sequence shown here is derived from an EMBL/GenBank/DDBJ whole genome shotgun (WGS) entry which is preliminary data.</text>
</comment>
<sequence>MRYKTLALAAALCLAPGWTLAQEAMPTTAAAGRSLTLQEALALAQAGNPVLRARQAQLAAAEGQASDAAALLASNPQVWTERTRRRVSAPPGAPRQKEWTAGIEQSLEIAGQRRHRREATQEALAAVRLEIDDASRQLRAEVSQRFYRVLALQRRVEVEAQALRLFEDTARAIERRRASGEDTRLDANVAVVEAERARNSLGGIQEQLLQARADLAAGLQLDAAELPQAAGELQLTPLAYTRDELLQAALSQPRLQALQAREQSAQARLRLERAARYPDVTVGVNVGREGPLDARERLTTVTLSVPLPLFKHNAAGIGQASTELAQAQVERRAAERDAPAQVQALWSRLQSLQLRVERLQRLVLPTLADNERLALRSREVGQIGLLELLVTSRQSLDARRDLIDALLDYHATRAELEATAGWTSQP</sequence>
<feature type="chain" id="PRO_5047101938" evidence="2">
    <location>
        <begin position="22"/>
        <end position="426"/>
    </location>
</feature>
<evidence type="ECO:0000313" key="3">
    <source>
        <dbReference type="EMBL" id="MDZ5455687.1"/>
    </source>
</evidence>
<dbReference type="Proteomes" id="UP001293718">
    <property type="component" value="Unassembled WGS sequence"/>
</dbReference>
<dbReference type="InterPro" id="IPR010131">
    <property type="entry name" value="MdtP/NodT-like"/>
</dbReference>
<dbReference type="Gene3D" id="1.20.1600.10">
    <property type="entry name" value="Outer membrane efflux proteins (OEP)"/>
    <property type="match status" value="1"/>
</dbReference>
<name>A0ABU5I9B1_9BURK</name>
<accession>A0ABU5I9B1</accession>
<keyword evidence="2" id="KW-0732">Signal</keyword>
<dbReference type="PANTHER" id="PTHR30203:SF24">
    <property type="entry name" value="BLR4935 PROTEIN"/>
    <property type="match status" value="1"/>
</dbReference>
<dbReference type="EMBL" id="JAXOJX010000003">
    <property type="protein sequence ID" value="MDZ5455687.1"/>
    <property type="molecule type" value="Genomic_DNA"/>
</dbReference>
<reference evidence="3 4" key="1">
    <citation type="submission" date="2023-11" db="EMBL/GenBank/DDBJ databases">
        <title>Draft genome of Azohydromonas lata strain H1 (DSM1123), a polyhydroxyalkanoate producer.</title>
        <authorList>
            <person name="Traversa D."/>
            <person name="D'Addabbo P."/>
            <person name="Pazzani C."/>
            <person name="Manzari C."/>
            <person name="Chiara M."/>
            <person name="Scrascia M."/>
        </authorList>
    </citation>
    <scope>NUCLEOTIDE SEQUENCE [LARGE SCALE GENOMIC DNA]</scope>
    <source>
        <strain evidence="3 4">H1</strain>
    </source>
</reference>
<evidence type="ECO:0000256" key="1">
    <source>
        <dbReference type="ARBA" id="ARBA00007613"/>
    </source>
</evidence>
<protein>
    <submittedName>
        <fullName evidence="3">TolC family protein</fullName>
    </submittedName>
</protein>
<dbReference type="Pfam" id="PF02321">
    <property type="entry name" value="OEP"/>
    <property type="match status" value="2"/>
</dbReference>